<dbReference type="AlphaFoldDB" id="A0A0N4ZIE0"/>
<dbReference type="WBParaSite" id="PTRK_0000769600.1">
    <property type="protein sequence ID" value="PTRK_0000769600.1"/>
    <property type="gene ID" value="PTRK_0000769600"/>
</dbReference>
<reference evidence="7" key="1">
    <citation type="submission" date="2017-02" db="UniProtKB">
        <authorList>
            <consortium name="WormBaseParasite"/>
        </authorList>
    </citation>
    <scope>IDENTIFICATION</scope>
</reference>
<proteinExistence type="inferred from homology"/>
<evidence type="ECO:0000256" key="1">
    <source>
        <dbReference type="ARBA" id="ARBA00004613"/>
    </source>
</evidence>
<evidence type="ECO:0000313" key="6">
    <source>
        <dbReference type="Proteomes" id="UP000038045"/>
    </source>
</evidence>
<evidence type="ECO:0000256" key="2">
    <source>
        <dbReference type="ARBA" id="ARBA00010112"/>
    </source>
</evidence>
<keyword evidence="3" id="KW-0964">Secreted</keyword>
<comment type="subcellular location">
    <subcellularLocation>
        <location evidence="1">Secreted</location>
    </subcellularLocation>
</comment>
<protein>
    <submittedName>
        <fullName evidence="7">ZP domain-containing protein</fullName>
    </submittedName>
</protein>
<dbReference type="GO" id="GO:0005576">
    <property type="term" value="C:extracellular region"/>
    <property type="evidence" value="ECO:0007669"/>
    <property type="project" value="UniProtKB-SubCell"/>
</dbReference>
<evidence type="ECO:0000256" key="3">
    <source>
        <dbReference type="ARBA" id="ARBA00022525"/>
    </source>
</evidence>
<dbReference type="Pfam" id="PF01060">
    <property type="entry name" value="TTR-52"/>
    <property type="match status" value="1"/>
</dbReference>
<dbReference type="Gene3D" id="2.60.40.3330">
    <property type="match status" value="1"/>
</dbReference>
<sequence length="155" mass="18056">MTFVKIFLHLLFVIFVINASVLDSIKDKLNIRNIHLKREQSYGLCGTFLCDNRPIEMVKVQLFDKDRNSFNDLMNRQYSDKMGRYNFYGSEFEMGQITPLVVVEHQCKARGREIKRIECLLPRELITVGPYPNKFCNLGIVDLNNATSLKCQNFP</sequence>
<organism evidence="6 7">
    <name type="scientific">Parastrongyloides trichosuri</name>
    <name type="common">Possum-specific nematode worm</name>
    <dbReference type="NCBI Taxonomy" id="131310"/>
    <lineage>
        <taxon>Eukaryota</taxon>
        <taxon>Metazoa</taxon>
        <taxon>Ecdysozoa</taxon>
        <taxon>Nematoda</taxon>
        <taxon>Chromadorea</taxon>
        <taxon>Rhabditida</taxon>
        <taxon>Tylenchina</taxon>
        <taxon>Panagrolaimomorpha</taxon>
        <taxon>Strongyloidoidea</taxon>
        <taxon>Strongyloididae</taxon>
        <taxon>Parastrongyloides</taxon>
    </lineage>
</organism>
<keyword evidence="6" id="KW-1185">Reference proteome</keyword>
<dbReference type="InterPro" id="IPR038479">
    <property type="entry name" value="Transthyretin-like_sf"/>
</dbReference>
<evidence type="ECO:0000256" key="4">
    <source>
        <dbReference type="ARBA" id="ARBA00022729"/>
    </source>
</evidence>
<evidence type="ECO:0000313" key="7">
    <source>
        <dbReference type="WBParaSite" id="PTRK_0000769600.1"/>
    </source>
</evidence>
<comment type="similarity">
    <text evidence="2">Belongs to the nematode transthyretin-like family.</text>
</comment>
<feature type="chain" id="PRO_5005891930" evidence="5">
    <location>
        <begin position="20"/>
        <end position="155"/>
    </location>
</feature>
<evidence type="ECO:0000256" key="5">
    <source>
        <dbReference type="SAM" id="SignalP"/>
    </source>
</evidence>
<accession>A0A0N4ZIE0</accession>
<name>A0A0N4ZIE0_PARTI</name>
<dbReference type="GO" id="GO:0009986">
    <property type="term" value="C:cell surface"/>
    <property type="evidence" value="ECO:0007669"/>
    <property type="project" value="InterPro"/>
</dbReference>
<keyword evidence="4 5" id="KW-0732">Signal</keyword>
<dbReference type="Proteomes" id="UP000038045">
    <property type="component" value="Unplaced"/>
</dbReference>
<feature type="signal peptide" evidence="5">
    <location>
        <begin position="1"/>
        <end position="19"/>
    </location>
</feature>
<dbReference type="PANTHER" id="PTHR21700">
    <property type="entry name" value="TRANSTHYRETIN-LIKE FAMILY PROTEIN-RELATED"/>
    <property type="match status" value="1"/>
</dbReference>
<dbReference type="InterPro" id="IPR001534">
    <property type="entry name" value="Transthyretin-like"/>
</dbReference>